<comment type="caution">
    <text evidence="2">The sequence shown here is derived from an EMBL/GenBank/DDBJ whole genome shotgun (WGS) entry which is preliminary data.</text>
</comment>
<protein>
    <submittedName>
        <fullName evidence="2">Amidohydrolase</fullName>
        <ecNumber evidence="2">3.5.-.-</ecNumber>
    </submittedName>
</protein>
<evidence type="ECO:0000259" key="1">
    <source>
        <dbReference type="Pfam" id="PF07969"/>
    </source>
</evidence>
<evidence type="ECO:0000313" key="3">
    <source>
        <dbReference type="Proteomes" id="UP001589854"/>
    </source>
</evidence>
<proteinExistence type="predicted"/>
<reference evidence="2 3" key="1">
    <citation type="submission" date="2024-09" db="EMBL/GenBank/DDBJ databases">
        <authorList>
            <person name="Sun Q."/>
            <person name="Mori K."/>
        </authorList>
    </citation>
    <scope>NUCLEOTIDE SEQUENCE [LARGE SCALE GENOMIC DNA]</scope>
    <source>
        <strain evidence="2 3">CCM 7228</strain>
    </source>
</reference>
<dbReference type="GO" id="GO:0016787">
    <property type="term" value="F:hydrolase activity"/>
    <property type="evidence" value="ECO:0007669"/>
    <property type="project" value="UniProtKB-KW"/>
</dbReference>
<accession>A0ABV6GH74</accession>
<gene>
    <name evidence="2" type="ORF">ACFFIX_15625</name>
</gene>
<dbReference type="CDD" id="cd01300">
    <property type="entry name" value="YtcJ_like"/>
    <property type="match status" value="1"/>
</dbReference>
<dbReference type="InterPro" id="IPR013108">
    <property type="entry name" value="Amidohydro_3"/>
</dbReference>
<name>A0ABV6GH74_9BACI</name>
<dbReference type="InterPro" id="IPR033932">
    <property type="entry name" value="YtcJ-like"/>
</dbReference>
<dbReference type="Gene3D" id="3.20.20.140">
    <property type="entry name" value="Metal-dependent hydrolases"/>
    <property type="match status" value="1"/>
</dbReference>
<dbReference type="InterPro" id="IPR032466">
    <property type="entry name" value="Metal_Hydrolase"/>
</dbReference>
<dbReference type="Gene3D" id="3.10.310.70">
    <property type="match status" value="1"/>
</dbReference>
<dbReference type="EC" id="3.5.-.-" evidence="2"/>
<dbReference type="Proteomes" id="UP001589854">
    <property type="component" value="Unassembled WGS sequence"/>
</dbReference>
<dbReference type="Gene3D" id="2.30.40.10">
    <property type="entry name" value="Urease, subunit C, domain 1"/>
    <property type="match status" value="1"/>
</dbReference>
<evidence type="ECO:0000313" key="2">
    <source>
        <dbReference type="EMBL" id="MFC0272860.1"/>
    </source>
</evidence>
<keyword evidence="3" id="KW-1185">Reference proteome</keyword>
<dbReference type="RefSeq" id="WP_378935592.1">
    <property type="nucleotide sequence ID" value="NZ_JBHLVO010000013.1"/>
</dbReference>
<dbReference type="InterPro" id="IPR011059">
    <property type="entry name" value="Metal-dep_hydrolase_composite"/>
</dbReference>
<dbReference type="SUPFAM" id="SSF51556">
    <property type="entry name" value="Metallo-dependent hydrolases"/>
    <property type="match status" value="1"/>
</dbReference>
<feature type="domain" description="Amidohydrolase 3" evidence="1">
    <location>
        <begin position="50"/>
        <end position="533"/>
    </location>
</feature>
<keyword evidence="2" id="KW-0378">Hydrolase</keyword>
<dbReference type="PANTHER" id="PTHR22642">
    <property type="entry name" value="IMIDAZOLONEPROPIONASE"/>
    <property type="match status" value="1"/>
</dbReference>
<organism evidence="2 3">
    <name type="scientific">Metabacillus herbersteinensis</name>
    <dbReference type="NCBI Taxonomy" id="283816"/>
    <lineage>
        <taxon>Bacteria</taxon>
        <taxon>Bacillati</taxon>
        <taxon>Bacillota</taxon>
        <taxon>Bacilli</taxon>
        <taxon>Bacillales</taxon>
        <taxon>Bacillaceae</taxon>
        <taxon>Metabacillus</taxon>
    </lineage>
</organism>
<dbReference type="SUPFAM" id="SSF51338">
    <property type="entry name" value="Composite domain of metallo-dependent hydrolases"/>
    <property type="match status" value="1"/>
</dbReference>
<dbReference type="EMBL" id="JBHLVO010000013">
    <property type="protein sequence ID" value="MFC0272860.1"/>
    <property type="molecule type" value="Genomic_DNA"/>
</dbReference>
<dbReference type="Pfam" id="PF07969">
    <property type="entry name" value="Amidohydro_3"/>
    <property type="match status" value="1"/>
</dbReference>
<sequence>MKADSVFINGEVVTIDDHNRVVEGVAVKENRIIAVGTNQEVKEYISDETDIIDLDGQSLLPGFIDAHLHLTIYGTNLLGVSCISPHIQSLQDLFADLRKKTQETPKGHWIRASGFNEKKMIENRFPTKQDLDEISTDHPIVIIRTCNHTSIANSKALEIAHITERTVDPEGGIIERDQEGNLSGKLIENAHMKLFEFACYTEDELRKGMKLASEEIIQAGITSVHDAGGYGNGSDTLRIMQQAVKSNDIKVRVFAIVGSLTNSHEFVQKMLEAGTISGLGDERFRIGPAKVFTDGSSVGPTIATREPYSHNCNDFGITYYSQDELNRILGEAHKKGFQITAHAQGDRAIEMLLNCIENALTKDPREDHRHRIEHAGIASPDLQKRMKKLGIVITPNPVFMYVNGDKYLEYYGDRVNVMYPARDYIDQGIIAAFGSDAPVTFLDPLLGIHAAVNRESAQGQSVGKKQCVKIMEAIRAYTWNGAYASFEEKIKGSIEVGKLADLVVLNDRILKVDKTRIKNVKVQLTMVDGEVLYDPKHIVRKGMKNLC</sequence>
<dbReference type="PANTHER" id="PTHR22642:SF2">
    <property type="entry name" value="PROTEIN LONG AFTER FAR-RED 3"/>
    <property type="match status" value="1"/>
</dbReference>